<evidence type="ECO:0000313" key="2">
    <source>
        <dbReference type="Proteomes" id="UP001600941"/>
    </source>
</evidence>
<organism evidence="1 2">
    <name type="scientific">Blautia parvula</name>
    <dbReference type="NCBI Taxonomy" id="2877527"/>
    <lineage>
        <taxon>Bacteria</taxon>
        <taxon>Bacillati</taxon>
        <taxon>Bacillota</taxon>
        <taxon>Clostridia</taxon>
        <taxon>Lachnospirales</taxon>
        <taxon>Lachnospiraceae</taxon>
        <taxon>Blautia</taxon>
    </lineage>
</organism>
<dbReference type="EMBL" id="BAABZQ010000001">
    <property type="protein sequence ID" value="GAA6499305.1"/>
    <property type="molecule type" value="Genomic_DNA"/>
</dbReference>
<comment type="caution">
    <text evidence="1">The sequence shown here is derived from an EMBL/GenBank/DDBJ whole genome shotgun (WGS) entry which is preliminary data.</text>
</comment>
<dbReference type="InterPro" id="IPR019271">
    <property type="entry name" value="DUF2284_metal-binding"/>
</dbReference>
<evidence type="ECO:0008006" key="3">
    <source>
        <dbReference type="Google" id="ProtNLM"/>
    </source>
</evidence>
<dbReference type="Pfam" id="PF10050">
    <property type="entry name" value="DUF2284"/>
    <property type="match status" value="1"/>
</dbReference>
<keyword evidence="2" id="KW-1185">Reference proteome</keyword>
<name>A0ABQ0BRZ9_9FIRM</name>
<sequence length="181" mass="20584">MVDKKRNVEDWVRLAKEIGFSHAGPLDPKTLKTENWVRETCSSDKCHAYGHNWTCPPACGTLEECGGQMEQYEYGILLQTVGILSRSIDYKAYMKTEEEHKVCFLKFIEKIKSVYPEALCLGAGGCRICVHCAYPGPCRFPRKACSSMEAYGLFVTQVCRDNHMDYYYGPQTITYTACVLF</sequence>
<reference evidence="1 2" key="1">
    <citation type="submission" date="2024-04" db="EMBL/GenBank/DDBJ databases">
        <title>Defined microbial consortia suppress multidrug-resistant proinflammatory Enterobacteriaceae via ecological control.</title>
        <authorList>
            <person name="Furuichi M."/>
            <person name="Kawaguchi T."/>
            <person name="Pust M."/>
            <person name="Yasuma K."/>
            <person name="Plichta D."/>
            <person name="Hasegawa N."/>
            <person name="Ohya T."/>
            <person name="Bhattarai S."/>
            <person name="Sasajima S."/>
            <person name="Aoto Y."/>
            <person name="Tuganbaev T."/>
            <person name="Yaginuma M."/>
            <person name="Ueda M."/>
            <person name="Okahashi N."/>
            <person name="Amafuji K."/>
            <person name="Kiridooshi Y."/>
            <person name="Sugita K."/>
            <person name="Strazar M."/>
            <person name="Skelly A."/>
            <person name="Suda W."/>
            <person name="Hattori M."/>
            <person name="Nakamoto N."/>
            <person name="Caballero S."/>
            <person name="Norman J."/>
            <person name="Olle B."/>
            <person name="Tanoue T."/>
            <person name="Arita M."/>
            <person name="Bucci V."/>
            <person name="Atarashi K."/>
            <person name="Xavier R."/>
            <person name="Honda K."/>
        </authorList>
    </citation>
    <scope>NUCLEOTIDE SEQUENCE [LARGE SCALE GENOMIC DNA]</scope>
    <source>
        <strain evidence="2">k34-0107-D12</strain>
    </source>
</reference>
<evidence type="ECO:0000313" key="1">
    <source>
        <dbReference type="EMBL" id="GAA6499305.1"/>
    </source>
</evidence>
<dbReference type="Proteomes" id="UP001600941">
    <property type="component" value="Unassembled WGS sequence"/>
</dbReference>
<proteinExistence type="predicted"/>
<protein>
    <recommendedName>
        <fullName evidence="3">Metal-binding protein</fullName>
    </recommendedName>
</protein>
<dbReference type="RefSeq" id="WP_103732968.1">
    <property type="nucleotide sequence ID" value="NZ_BAABZQ010000001.1"/>
</dbReference>
<accession>A0ABQ0BRZ9</accession>
<gene>
    <name evidence="1" type="ORF">K340107D12_21210</name>
</gene>